<dbReference type="GO" id="GO:0046654">
    <property type="term" value="P:tetrahydrofolate biosynthetic process"/>
    <property type="evidence" value="ECO:0007669"/>
    <property type="project" value="UniProtKB-UniPathway"/>
</dbReference>
<name>A0A412TVS5_9BACT</name>
<evidence type="ECO:0000256" key="6">
    <source>
        <dbReference type="ARBA" id="ARBA00022723"/>
    </source>
</evidence>
<keyword evidence="6 9" id="KW-0479">Metal-binding</keyword>
<dbReference type="GO" id="GO:0046872">
    <property type="term" value="F:metal ion binding"/>
    <property type="evidence" value="ECO:0007669"/>
    <property type="project" value="UniProtKB-KW"/>
</dbReference>
<dbReference type="CDD" id="cd00739">
    <property type="entry name" value="DHPS"/>
    <property type="match status" value="1"/>
</dbReference>
<comment type="similarity">
    <text evidence="9">Belongs to the DHPS family.</text>
</comment>
<reference evidence="11 12" key="1">
    <citation type="submission" date="2018-08" db="EMBL/GenBank/DDBJ databases">
        <title>A genome reference for cultivated species of the human gut microbiota.</title>
        <authorList>
            <person name="Zou Y."/>
            <person name="Xue W."/>
            <person name="Luo G."/>
        </authorList>
    </citation>
    <scope>NUCLEOTIDE SEQUENCE [LARGE SCALE GENOMIC DNA]</scope>
    <source>
        <strain evidence="11 12">AF16-14</strain>
    </source>
</reference>
<evidence type="ECO:0000256" key="3">
    <source>
        <dbReference type="ARBA" id="ARBA00004763"/>
    </source>
</evidence>
<dbReference type="GO" id="GO:0005829">
    <property type="term" value="C:cytosol"/>
    <property type="evidence" value="ECO:0007669"/>
    <property type="project" value="TreeGrafter"/>
</dbReference>
<comment type="catalytic activity">
    <reaction evidence="1">
        <text>(7,8-dihydropterin-6-yl)methyl diphosphate + 4-aminobenzoate = 7,8-dihydropteroate + diphosphate</text>
        <dbReference type="Rhea" id="RHEA:19949"/>
        <dbReference type="ChEBI" id="CHEBI:17836"/>
        <dbReference type="ChEBI" id="CHEBI:17839"/>
        <dbReference type="ChEBI" id="CHEBI:33019"/>
        <dbReference type="ChEBI" id="CHEBI:72950"/>
        <dbReference type="EC" id="2.5.1.15"/>
    </reaction>
</comment>
<dbReference type="PANTHER" id="PTHR20941">
    <property type="entry name" value="FOLATE SYNTHESIS PROTEINS"/>
    <property type="match status" value="1"/>
</dbReference>
<evidence type="ECO:0000256" key="1">
    <source>
        <dbReference type="ARBA" id="ARBA00000012"/>
    </source>
</evidence>
<feature type="domain" description="Pterin-binding" evidence="10">
    <location>
        <begin position="16"/>
        <end position="269"/>
    </location>
</feature>
<dbReference type="EMBL" id="QRYC01000004">
    <property type="protein sequence ID" value="RGU57883.1"/>
    <property type="molecule type" value="Genomic_DNA"/>
</dbReference>
<evidence type="ECO:0000256" key="2">
    <source>
        <dbReference type="ARBA" id="ARBA00001946"/>
    </source>
</evidence>
<dbReference type="Gene3D" id="3.20.20.20">
    <property type="entry name" value="Dihydropteroate synthase-like"/>
    <property type="match status" value="1"/>
</dbReference>
<organism evidence="11 12">
    <name type="scientific">Odoribacter splanchnicus</name>
    <dbReference type="NCBI Taxonomy" id="28118"/>
    <lineage>
        <taxon>Bacteria</taxon>
        <taxon>Pseudomonadati</taxon>
        <taxon>Bacteroidota</taxon>
        <taxon>Bacteroidia</taxon>
        <taxon>Bacteroidales</taxon>
        <taxon>Odoribacteraceae</taxon>
        <taxon>Odoribacter</taxon>
    </lineage>
</organism>
<keyword evidence="5 9" id="KW-0808">Transferase</keyword>
<evidence type="ECO:0000313" key="11">
    <source>
        <dbReference type="EMBL" id="RGU57883.1"/>
    </source>
</evidence>
<comment type="caution">
    <text evidence="11">The sequence shown here is derived from an EMBL/GenBank/DDBJ whole genome shotgun (WGS) entry which is preliminary data.</text>
</comment>
<evidence type="ECO:0000256" key="4">
    <source>
        <dbReference type="ARBA" id="ARBA00012458"/>
    </source>
</evidence>
<comment type="pathway">
    <text evidence="3 9">Cofactor biosynthesis; tetrahydrofolate biosynthesis; 7,8-dihydrofolate from 2-amino-4-hydroxy-6-hydroxymethyl-7,8-dihydropteridine diphosphate and 4-aminobenzoate: step 1/2.</text>
</comment>
<dbReference type="PANTHER" id="PTHR20941:SF1">
    <property type="entry name" value="FOLIC ACID SYNTHESIS PROTEIN FOL1"/>
    <property type="match status" value="1"/>
</dbReference>
<evidence type="ECO:0000256" key="7">
    <source>
        <dbReference type="ARBA" id="ARBA00022842"/>
    </source>
</evidence>
<dbReference type="Proteomes" id="UP000284243">
    <property type="component" value="Unassembled WGS sequence"/>
</dbReference>
<evidence type="ECO:0000256" key="9">
    <source>
        <dbReference type="RuleBase" id="RU361205"/>
    </source>
</evidence>
<dbReference type="InterPro" id="IPR045031">
    <property type="entry name" value="DHP_synth-like"/>
</dbReference>
<dbReference type="InterPro" id="IPR011005">
    <property type="entry name" value="Dihydropteroate_synth-like_sf"/>
</dbReference>
<keyword evidence="7 9" id="KW-0460">Magnesium</keyword>
<proteinExistence type="inferred from homology"/>
<evidence type="ECO:0000256" key="5">
    <source>
        <dbReference type="ARBA" id="ARBA00022679"/>
    </source>
</evidence>
<sequence length="278" mass="30773">MKTIKLGNQELDFTVPAVMGILNVTPDSFYDGGRYLSEVKIVERIHQIMDEGADMIDVGAYSTRSGADYVDDREEIRRLLQAVELIRKHYPEAIVSIDTFRAKVAEEIVAAQGPVIVNDISGGTMDEGMFDYVARTGVPYIMMHIQGTPQTMQKNPHYENIVKEVRKFLTDRIACLNAEGFDNIILDPGFGFGKTLAHNYELMNGLEHFQDLGYPLLVGISRKSMIYKLLGNSPAEALNGTAVLNTVSLLKGANILRVHDVGEACEAVKIFKALSGEM</sequence>
<dbReference type="AlphaFoldDB" id="A0A412TVS5"/>
<dbReference type="PROSITE" id="PS50972">
    <property type="entry name" value="PTERIN_BINDING"/>
    <property type="match status" value="1"/>
</dbReference>
<evidence type="ECO:0000256" key="8">
    <source>
        <dbReference type="ARBA" id="ARBA00022909"/>
    </source>
</evidence>
<protein>
    <recommendedName>
        <fullName evidence="4 9">Dihydropteroate synthase</fullName>
        <shortName evidence="9">DHPS</shortName>
        <ecNumber evidence="4 9">2.5.1.15</ecNumber>
    </recommendedName>
    <alternativeName>
        <fullName evidence="9">Dihydropteroate pyrophosphorylase</fullName>
    </alternativeName>
</protein>
<gene>
    <name evidence="11" type="primary">folP</name>
    <name evidence="11" type="ORF">DWW57_04435</name>
</gene>
<dbReference type="PROSITE" id="PS00792">
    <property type="entry name" value="DHPS_1"/>
    <property type="match status" value="1"/>
</dbReference>
<comment type="function">
    <text evidence="9">Catalyzes the condensation of para-aminobenzoate (pABA) with 6-hydroxymethyl-7,8-dihydropterin diphosphate (DHPt-PP) to form 7,8-dihydropteroate (H2Pte), the immediate precursor of folate derivatives.</text>
</comment>
<dbReference type="EC" id="2.5.1.15" evidence="4 9"/>
<dbReference type="GO" id="GO:0046656">
    <property type="term" value="P:folic acid biosynthetic process"/>
    <property type="evidence" value="ECO:0007669"/>
    <property type="project" value="UniProtKB-KW"/>
</dbReference>
<dbReference type="NCBIfam" id="TIGR01496">
    <property type="entry name" value="DHPS"/>
    <property type="match status" value="1"/>
</dbReference>
<dbReference type="InterPro" id="IPR006390">
    <property type="entry name" value="DHP_synth_dom"/>
</dbReference>
<dbReference type="SUPFAM" id="SSF51717">
    <property type="entry name" value="Dihydropteroate synthetase-like"/>
    <property type="match status" value="1"/>
</dbReference>
<evidence type="ECO:0000259" key="10">
    <source>
        <dbReference type="PROSITE" id="PS50972"/>
    </source>
</evidence>
<dbReference type="GO" id="GO:0004156">
    <property type="term" value="F:dihydropteroate synthase activity"/>
    <property type="evidence" value="ECO:0007669"/>
    <property type="project" value="UniProtKB-EC"/>
</dbReference>
<dbReference type="UniPathway" id="UPA00077">
    <property type="reaction ID" value="UER00156"/>
</dbReference>
<comment type="cofactor">
    <cofactor evidence="2 9">
        <name>Mg(2+)</name>
        <dbReference type="ChEBI" id="CHEBI:18420"/>
    </cofactor>
</comment>
<evidence type="ECO:0000313" key="12">
    <source>
        <dbReference type="Proteomes" id="UP000284243"/>
    </source>
</evidence>
<dbReference type="InterPro" id="IPR000489">
    <property type="entry name" value="Pterin-binding_dom"/>
</dbReference>
<dbReference type="Pfam" id="PF00809">
    <property type="entry name" value="Pterin_bind"/>
    <property type="match status" value="1"/>
</dbReference>
<accession>A0A412TVS5</accession>
<keyword evidence="8 9" id="KW-0289">Folate biosynthesis</keyword>